<keyword evidence="3" id="KW-1185">Reference proteome</keyword>
<comment type="caution">
    <text evidence="2">The sequence shown here is derived from an EMBL/GenBank/DDBJ whole genome shotgun (WGS) entry which is preliminary data.</text>
</comment>
<feature type="region of interest" description="Disordered" evidence="1">
    <location>
        <begin position="40"/>
        <end position="79"/>
    </location>
</feature>
<reference evidence="2" key="1">
    <citation type="journal article" date="2014" name="Int. J. Syst. Evol. Microbiol.">
        <title>Complete genome sequence of Corynebacterium casei LMG S-19264T (=DSM 44701T), isolated from a smear-ripened cheese.</title>
        <authorList>
            <consortium name="US DOE Joint Genome Institute (JGI-PGF)"/>
            <person name="Walter F."/>
            <person name="Albersmeier A."/>
            <person name="Kalinowski J."/>
            <person name="Ruckert C."/>
        </authorList>
    </citation>
    <scope>NUCLEOTIDE SEQUENCE</scope>
    <source>
        <strain evidence="2">CGMCC 4.7403</strain>
    </source>
</reference>
<gene>
    <name evidence="2" type="ORF">GCM10017771_64670</name>
</gene>
<dbReference type="EMBL" id="BNAT01000028">
    <property type="protein sequence ID" value="GHE44518.1"/>
    <property type="molecule type" value="Genomic_DNA"/>
</dbReference>
<accession>A0A918ZBM6</accession>
<reference evidence="2" key="2">
    <citation type="submission" date="2020-09" db="EMBL/GenBank/DDBJ databases">
        <authorList>
            <person name="Sun Q."/>
            <person name="Zhou Y."/>
        </authorList>
    </citation>
    <scope>NUCLEOTIDE SEQUENCE</scope>
    <source>
        <strain evidence="2">CGMCC 4.7403</strain>
    </source>
</reference>
<evidence type="ECO:0000313" key="3">
    <source>
        <dbReference type="Proteomes" id="UP000603227"/>
    </source>
</evidence>
<sequence>MNQGPRRFFLSLPDGTGVTITLGSFLQLCPRARQESAGGWIGGMGEWPLRDRRPDTGVKPAPAHGGARQTSADRIPRDSTALCCGRRDGFPSASC</sequence>
<proteinExistence type="predicted"/>
<evidence type="ECO:0000313" key="2">
    <source>
        <dbReference type="EMBL" id="GHE44518.1"/>
    </source>
</evidence>
<dbReference type="AlphaFoldDB" id="A0A918ZBM6"/>
<dbReference type="Proteomes" id="UP000603227">
    <property type="component" value="Unassembled WGS sequence"/>
</dbReference>
<name>A0A918ZBM6_9ACTN</name>
<protein>
    <submittedName>
        <fullName evidence="2">Uncharacterized protein</fullName>
    </submittedName>
</protein>
<evidence type="ECO:0000256" key="1">
    <source>
        <dbReference type="SAM" id="MobiDB-lite"/>
    </source>
</evidence>
<organism evidence="2 3">
    <name type="scientific">Streptomyces capitiformicae</name>
    <dbReference type="NCBI Taxonomy" id="2014920"/>
    <lineage>
        <taxon>Bacteria</taxon>
        <taxon>Bacillati</taxon>
        <taxon>Actinomycetota</taxon>
        <taxon>Actinomycetes</taxon>
        <taxon>Kitasatosporales</taxon>
        <taxon>Streptomycetaceae</taxon>
        <taxon>Streptomyces</taxon>
    </lineage>
</organism>